<keyword evidence="2" id="KW-1185">Reference proteome</keyword>
<evidence type="ECO:0000313" key="1">
    <source>
        <dbReference type="EMBL" id="CDW73117.1"/>
    </source>
</evidence>
<dbReference type="AlphaFoldDB" id="A0A077ZTA8"/>
<name>A0A077ZTA8_STYLE</name>
<proteinExistence type="predicted"/>
<reference evidence="1 2" key="1">
    <citation type="submission" date="2014-06" db="EMBL/GenBank/DDBJ databases">
        <authorList>
            <person name="Swart Estienne"/>
        </authorList>
    </citation>
    <scope>NUCLEOTIDE SEQUENCE [LARGE SCALE GENOMIC DNA]</scope>
    <source>
        <strain evidence="1 2">130c</strain>
    </source>
</reference>
<accession>A0A077ZTA8</accession>
<dbReference type="InParanoid" id="A0A077ZTA8"/>
<dbReference type="EMBL" id="CCKQ01002021">
    <property type="protein sequence ID" value="CDW73117.1"/>
    <property type="molecule type" value="Genomic_DNA"/>
</dbReference>
<organism evidence="1 2">
    <name type="scientific">Stylonychia lemnae</name>
    <name type="common">Ciliate</name>
    <dbReference type="NCBI Taxonomy" id="5949"/>
    <lineage>
        <taxon>Eukaryota</taxon>
        <taxon>Sar</taxon>
        <taxon>Alveolata</taxon>
        <taxon>Ciliophora</taxon>
        <taxon>Intramacronucleata</taxon>
        <taxon>Spirotrichea</taxon>
        <taxon>Stichotrichia</taxon>
        <taxon>Sporadotrichida</taxon>
        <taxon>Oxytrichidae</taxon>
        <taxon>Stylonychinae</taxon>
        <taxon>Stylonychia</taxon>
    </lineage>
</organism>
<dbReference type="Proteomes" id="UP000039865">
    <property type="component" value="Unassembled WGS sequence"/>
</dbReference>
<evidence type="ECO:0000313" key="2">
    <source>
        <dbReference type="Proteomes" id="UP000039865"/>
    </source>
</evidence>
<gene>
    <name evidence="1" type="primary">Contig18.g23</name>
    <name evidence="1" type="ORF">STYLEM_2086</name>
</gene>
<protein>
    <submittedName>
        <fullName evidence="1">Uncharacterized protein</fullName>
    </submittedName>
</protein>
<sequence>MKIHQTNKQSFRKPTDKFWKEQLLFLNDYQQLIPMEIIQLMERTAQKSIQQIIISDIDPVIKAFKQKQRIIQIPNVNPSSQKDSIQQIDLEQEKQRKNFEIRKLEMLFQILEKFMGEYTADQKYDDLDPLEIYVDFTKNHKGYLG</sequence>